<dbReference type="OMA" id="LIGWLEM"/>
<dbReference type="GO" id="GO:0046872">
    <property type="term" value="F:metal ion binding"/>
    <property type="evidence" value="ECO:0007669"/>
    <property type="project" value="UniProtKB-KW"/>
</dbReference>
<dbReference type="InterPro" id="IPR043519">
    <property type="entry name" value="NT_sf"/>
</dbReference>
<evidence type="ECO:0000313" key="9">
    <source>
        <dbReference type="EMBL" id="ACO61271.1"/>
    </source>
</evidence>
<dbReference type="PANTHER" id="PTHR23092:SF15">
    <property type="entry name" value="INACTIVE NON-CANONICAL POLY(A) RNA POLYMERASE PROTEIN TRF4-2-RELATED"/>
    <property type="match status" value="1"/>
</dbReference>
<dbReference type="GO" id="GO:1990817">
    <property type="term" value="F:poly(A) RNA polymerase activity"/>
    <property type="evidence" value="ECO:0007669"/>
    <property type="project" value="UniProtKB-EC"/>
</dbReference>
<dbReference type="SUPFAM" id="SSF81301">
    <property type="entry name" value="Nucleotidyltransferase"/>
    <property type="match status" value="1"/>
</dbReference>
<dbReference type="GO" id="GO:0031499">
    <property type="term" value="C:TRAMP complex"/>
    <property type="evidence" value="ECO:0007669"/>
    <property type="project" value="TreeGrafter"/>
</dbReference>
<dbReference type="Gene3D" id="1.10.1410.10">
    <property type="match status" value="1"/>
</dbReference>
<dbReference type="SUPFAM" id="SSF81631">
    <property type="entry name" value="PAP/OAS1 substrate-binding domain"/>
    <property type="match status" value="1"/>
</dbReference>
<accession>C1E0B0</accession>
<keyword evidence="10" id="KW-1185">Reference proteome</keyword>
<dbReference type="FunCoup" id="C1E0B0">
    <property type="interactions" value="1072"/>
</dbReference>
<dbReference type="eggNOG" id="KOG1906">
    <property type="taxonomic scope" value="Eukaryota"/>
</dbReference>
<dbReference type="GO" id="GO:0043634">
    <property type="term" value="P:polyadenylation-dependent ncRNA catabolic process"/>
    <property type="evidence" value="ECO:0007669"/>
    <property type="project" value="TreeGrafter"/>
</dbReference>
<evidence type="ECO:0000313" key="10">
    <source>
        <dbReference type="Proteomes" id="UP000002009"/>
    </source>
</evidence>
<gene>
    <name evidence="9" type="ORF">MICPUN_69731</name>
</gene>
<evidence type="ECO:0000256" key="3">
    <source>
        <dbReference type="ARBA" id="ARBA00012388"/>
    </source>
</evidence>
<dbReference type="AlphaFoldDB" id="C1E0B0"/>
<feature type="non-terminal residue" evidence="9">
    <location>
        <position position="292"/>
    </location>
</feature>
<dbReference type="KEGG" id="mis:MICPUN_69731"/>
<dbReference type="EC" id="2.7.7.19" evidence="3"/>
<dbReference type="Pfam" id="PF03828">
    <property type="entry name" value="PAP_assoc"/>
    <property type="match status" value="1"/>
</dbReference>
<dbReference type="InterPro" id="IPR054708">
    <property type="entry name" value="MTPAP-like_central"/>
</dbReference>
<dbReference type="STRING" id="296587.C1E0B0"/>
<comment type="similarity">
    <text evidence="2">Belongs to the DNA polymerase type-B-like family.</text>
</comment>
<proteinExistence type="inferred from homology"/>
<dbReference type="InterPro" id="IPR045862">
    <property type="entry name" value="Trf4-like"/>
</dbReference>
<dbReference type="GeneID" id="8240722"/>
<evidence type="ECO:0000256" key="6">
    <source>
        <dbReference type="ARBA" id="ARBA00022842"/>
    </source>
</evidence>
<reference evidence="9 10" key="1">
    <citation type="journal article" date="2009" name="Science">
        <title>Green evolution and dynamic adaptations revealed by genomes of the marine picoeukaryotes Micromonas.</title>
        <authorList>
            <person name="Worden A.Z."/>
            <person name="Lee J.H."/>
            <person name="Mock T."/>
            <person name="Rouze P."/>
            <person name="Simmons M.P."/>
            <person name="Aerts A.L."/>
            <person name="Allen A.E."/>
            <person name="Cuvelier M.L."/>
            <person name="Derelle E."/>
            <person name="Everett M.V."/>
            <person name="Foulon E."/>
            <person name="Grimwood J."/>
            <person name="Gundlach H."/>
            <person name="Henrissat B."/>
            <person name="Napoli C."/>
            <person name="McDonald S.M."/>
            <person name="Parker M.S."/>
            <person name="Rombauts S."/>
            <person name="Salamov A."/>
            <person name="Von Dassow P."/>
            <person name="Badger J.H."/>
            <person name="Coutinho P.M."/>
            <person name="Demir E."/>
            <person name="Dubchak I."/>
            <person name="Gentemann C."/>
            <person name="Eikrem W."/>
            <person name="Gready J.E."/>
            <person name="John U."/>
            <person name="Lanier W."/>
            <person name="Lindquist E.A."/>
            <person name="Lucas S."/>
            <person name="Mayer K.F."/>
            <person name="Moreau H."/>
            <person name="Not F."/>
            <person name="Otillar R."/>
            <person name="Panaud O."/>
            <person name="Pangilinan J."/>
            <person name="Paulsen I."/>
            <person name="Piegu B."/>
            <person name="Poliakov A."/>
            <person name="Robbens S."/>
            <person name="Schmutz J."/>
            <person name="Toulza E."/>
            <person name="Wyss T."/>
            <person name="Zelensky A."/>
            <person name="Zhou K."/>
            <person name="Armbrust E.V."/>
            <person name="Bhattacharya D."/>
            <person name="Goodenough U.W."/>
            <person name="Van de Peer Y."/>
            <person name="Grigoriev I.V."/>
        </authorList>
    </citation>
    <scope>NUCLEOTIDE SEQUENCE [LARGE SCALE GENOMIC DNA]</scope>
    <source>
        <strain evidence="10">RCC299 / NOUM17</strain>
    </source>
</reference>
<dbReference type="PANTHER" id="PTHR23092">
    <property type="entry name" value="POLY(A) RNA POLYMERASE"/>
    <property type="match status" value="1"/>
</dbReference>
<dbReference type="OrthoDB" id="273917at2759"/>
<dbReference type="InParanoid" id="C1E0B0"/>
<evidence type="ECO:0000256" key="4">
    <source>
        <dbReference type="ARBA" id="ARBA00022679"/>
    </source>
</evidence>
<dbReference type="GO" id="GO:0005730">
    <property type="term" value="C:nucleolus"/>
    <property type="evidence" value="ECO:0007669"/>
    <property type="project" value="TreeGrafter"/>
</dbReference>
<evidence type="ECO:0000256" key="2">
    <source>
        <dbReference type="ARBA" id="ARBA00008593"/>
    </source>
</evidence>
<dbReference type="CDD" id="cd05402">
    <property type="entry name" value="NT_PAP_TUTase"/>
    <property type="match status" value="1"/>
</dbReference>
<sequence>LIRLHHEIVDFCRYLEPTAEESSARTAAVERVRGAVLSIWPGARFEVHGSFATGMYLPNSDIDAVILGSGCKSPATCLKALALSLSRKGMARKIQLIAKARVPIVKFEERPSGFQFDVSFDVANGPASAEIVRANMRRFPALRPLTTVLKAFLQQRALNEVYTGGVGSYALLCMVMAHLQLHDSKETAYSWAGDGGGEAAAEGCLGALLIDFFELYGRRLNMEEVGVSCRGGGAFFAKKDKTWSDPGRPFLLAIEDPQDPTNDLGRNSYGVRQIKSAFEHAFTLMTAPVASK</sequence>
<dbReference type="Gene3D" id="3.30.460.10">
    <property type="entry name" value="Beta Polymerase, domain 2"/>
    <property type="match status" value="1"/>
</dbReference>
<organism evidence="9 10">
    <name type="scientific">Micromonas commoda (strain RCC299 / NOUM17 / CCMP2709)</name>
    <name type="common">Picoplanktonic green alga</name>
    <dbReference type="NCBI Taxonomy" id="296587"/>
    <lineage>
        <taxon>Eukaryota</taxon>
        <taxon>Viridiplantae</taxon>
        <taxon>Chlorophyta</taxon>
        <taxon>Mamiellophyceae</taxon>
        <taxon>Mamiellales</taxon>
        <taxon>Mamiellaceae</taxon>
        <taxon>Micromonas</taxon>
    </lineage>
</organism>
<dbReference type="GO" id="GO:0003729">
    <property type="term" value="F:mRNA binding"/>
    <property type="evidence" value="ECO:0007669"/>
    <property type="project" value="TreeGrafter"/>
</dbReference>
<feature type="domain" description="Poly(A) RNA polymerase mitochondrial-like central palm" evidence="8">
    <location>
        <begin position="4"/>
        <end position="130"/>
    </location>
</feature>
<dbReference type="EMBL" id="CP001323">
    <property type="protein sequence ID" value="ACO61271.1"/>
    <property type="molecule type" value="Genomic_DNA"/>
</dbReference>
<evidence type="ECO:0000256" key="1">
    <source>
        <dbReference type="ARBA" id="ARBA00001936"/>
    </source>
</evidence>
<keyword evidence="6" id="KW-0460">Magnesium</keyword>
<keyword evidence="4" id="KW-0808">Transferase</keyword>
<dbReference type="FunFam" id="3.30.460.10:FF:000006">
    <property type="entry name" value="non-canonical poly(A) RNA polymerase PAPD5"/>
    <property type="match status" value="1"/>
</dbReference>
<protein>
    <recommendedName>
        <fullName evidence="3">polynucleotide adenylyltransferase</fullName>
        <ecNumber evidence="3">2.7.7.19</ecNumber>
    </recommendedName>
</protein>
<dbReference type="InterPro" id="IPR002058">
    <property type="entry name" value="PAP_assoc"/>
</dbReference>
<feature type="domain" description="PAP-associated" evidence="7">
    <location>
        <begin position="205"/>
        <end position="262"/>
    </location>
</feature>
<dbReference type="Pfam" id="PF22600">
    <property type="entry name" value="MTPAP-like_central"/>
    <property type="match status" value="1"/>
</dbReference>
<name>C1E0B0_MICCC</name>
<keyword evidence="5" id="KW-0479">Metal-binding</keyword>
<dbReference type="RefSeq" id="XP_002500013.1">
    <property type="nucleotide sequence ID" value="XM_002499967.1"/>
</dbReference>
<feature type="non-terminal residue" evidence="9">
    <location>
        <position position="1"/>
    </location>
</feature>
<dbReference type="Proteomes" id="UP000002009">
    <property type="component" value="Chromosome 2"/>
</dbReference>
<evidence type="ECO:0000259" key="8">
    <source>
        <dbReference type="Pfam" id="PF22600"/>
    </source>
</evidence>
<comment type="cofactor">
    <cofactor evidence="1">
        <name>Mn(2+)</name>
        <dbReference type="ChEBI" id="CHEBI:29035"/>
    </cofactor>
</comment>
<evidence type="ECO:0000256" key="5">
    <source>
        <dbReference type="ARBA" id="ARBA00022723"/>
    </source>
</evidence>
<dbReference type="GO" id="GO:0031123">
    <property type="term" value="P:RNA 3'-end processing"/>
    <property type="evidence" value="ECO:0007669"/>
    <property type="project" value="TreeGrafter"/>
</dbReference>
<evidence type="ECO:0000259" key="7">
    <source>
        <dbReference type="Pfam" id="PF03828"/>
    </source>
</evidence>